<keyword evidence="1" id="KW-0472">Membrane</keyword>
<dbReference type="Proteomes" id="UP001609219">
    <property type="component" value="Unassembled WGS sequence"/>
</dbReference>
<keyword evidence="5" id="KW-1185">Reference proteome</keyword>
<dbReference type="RefSeq" id="WP_395113344.1">
    <property type="nucleotide sequence ID" value="NZ_JBIMSN010000163.1"/>
</dbReference>
<dbReference type="Proteomes" id="UP001609175">
    <property type="component" value="Unassembled WGS sequence"/>
</dbReference>
<organism evidence="2 4">
    <name type="scientific">Antrihabitans spumae</name>
    <dbReference type="NCBI Taxonomy" id="3373370"/>
    <lineage>
        <taxon>Bacteria</taxon>
        <taxon>Bacillati</taxon>
        <taxon>Actinomycetota</taxon>
        <taxon>Actinomycetes</taxon>
        <taxon>Mycobacteriales</taxon>
        <taxon>Nocardiaceae</taxon>
        <taxon>Antrihabitans</taxon>
    </lineage>
</organism>
<name>A0ABW7JIW5_9NOCA</name>
<gene>
    <name evidence="2" type="ORF">ACHIPZ_06705</name>
    <name evidence="3" type="ORF">ACHIRB_30450</name>
</gene>
<evidence type="ECO:0000313" key="5">
    <source>
        <dbReference type="Proteomes" id="UP001609219"/>
    </source>
</evidence>
<keyword evidence="1" id="KW-0812">Transmembrane</keyword>
<protein>
    <submittedName>
        <fullName evidence="2">Uncharacterized protein</fullName>
    </submittedName>
</protein>
<sequence length="355" mass="38805">MTRATDRPPVEAEDAVRDLIDQITVRVVDGELAAALDRIHMQSLPPATAKALTARAKVHIDHDDLHVHPRKTRVRRAITTNARLGRENLPIPLPVFAPIAVGLIVIFSGLLPDEVGLLPGFLAAVAAAAVLESGAVWWWIRRDPLRLSSREKRLVQASAARLQNYATAGPALFELRTVIVASRLVDSIRALRIWNDPRDGNVLDQHTVRLDIDVQLNAIFDHAADLADVRGALGTPDQGTGAVADAARLALGQRYQTLDEIGRALLGRVCALWTYREDLRQLQMLIDAEESLQRAESQDTAIDALLVNAAGDELATADVGHAALDVSDIRRARTLALMQLHGDVVEFTSWNDPSR</sequence>
<comment type="caution">
    <text evidence="2">The sequence shown here is derived from an EMBL/GenBank/DDBJ whole genome shotgun (WGS) entry which is preliminary data.</text>
</comment>
<evidence type="ECO:0000313" key="4">
    <source>
        <dbReference type="Proteomes" id="UP001609175"/>
    </source>
</evidence>
<reference evidence="4 5" key="1">
    <citation type="submission" date="2024-10" db="EMBL/GenBank/DDBJ databases">
        <authorList>
            <person name="Riesco R."/>
        </authorList>
    </citation>
    <scope>NUCLEOTIDE SEQUENCE [LARGE SCALE GENOMIC DNA]</scope>
    <source>
        <strain evidence="2 4">NCIMB 15449</strain>
        <strain evidence="3 5">NCIMB 15450</strain>
    </source>
</reference>
<dbReference type="EMBL" id="JBIMSN010000163">
    <property type="protein sequence ID" value="MFH5232857.1"/>
    <property type="molecule type" value="Genomic_DNA"/>
</dbReference>
<evidence type="ECO:0000313" key="3">
    <source>
        <dbReference type="EMBL" id="MFH5232857.1"/>
    </source>
</evidence>
<keyword evidence="1" id="KW-1133">Transmembrane helix</keyword>
<evidence type="ECO:0000313" key="2">
    <source>
        <dbReference type="EMBL" id="MFH5207905.1"/>
    </source>
</evidence>
<dbReference type="EMBL" id="JBIMSO010000031">
    <property type="protein sequence ID" value="MFH5207905.1"/>
    <property type="molecule type" value="Genomic_DNA"/>
</dbReference>
<proteinExistence type="predicted"/>
<feature type="transmembrane region" description="Helical" evidence="1">
    <location>
        <begin position="91"/>
        <end position="111"/>
    </location>
</feature>
<accession>A0ABW7JIW5</accession>
<feature type="transmembrane region" description="Helical" evidence="1">
    <location>
        <begin position="117"/>
        <end position="140"/>
    </location>
</feature>
<evidence type="ECO:0000256" key="1">
    <source>
        <dbReference type="SAM" id="Phobius"/>
    </source>
</evidence>